<dbReference type="AlphaFoldDB" id="A0A0C9XRY5"/>
<dbReference type="OrthoDB" id="2709319at2759"/>
<protein>
    <submittedName>
        <fullName evidence="1">Unplaced genomic scaffold scaffold_225, whole genome shotgun sequence</fullName>
    </submittedName>
</protein>
<proteinExistence type="predicted"/>
<dbReference type="EMBL" id="KN833909">
    <property type="protein sequence ID" value="KIK15040.1"/>
    <property type="molecule type" value="Genomic_DNA"/>
</dbReference>
<evidence type="ECO:0000313" key="1">
    <source>
        <dbReference type="EMBL" id="KIK15040.1"/>
    </source>
</evidence>
<evidence type="ECO:0000313" key="2">
    <source>
        <dbReference type="Proteomes" id="UP000054018"/>
    </source>
</evidence>
<dbReference type="Proteomes" id="UP000054018">
    <property type="component" value="Unassembled WGS sequence"/>
</dbReference>
<reference evidence="2" key="2">
    <citation type="submission" date="2015-01" db="EMBL/GenBank/DDBJ databases">
        <title>Evolutionary Origins and Diversification of the Mycorrhizal Mutualists.</title>
        <authorList>
            <consortium name="DOE Joint Genome Institute"/>
            <consortium name="Mycorrhizal Genomics Consortium"/>
            <person name="Kohler A."/>
            <person name="Kuo A."/>
            <person name="Nagy L.G."/>
            <person name="Floudas D."/>
            <person name="Copeland A."/>
            <person name="Barry K.W."/>
            <person name="Cichocki N."/>
            <person name="Veneault-Fourrey C."/>
            <person name="LaButti K."/>
            <person name="Lindquist E.A."/>
            <person name="Lipzen A."/>
            <person name="Lundell T."/>
            <person name="Morin E."/>
            <person name="Murat C."/>
            <person name="Riley R."/>
            <person name="Ohm R."/>
            <person name="Sun H."/>
            <person name="Tunlid A."/>
            <person name="Henrissat B."/>
            <person name="Grigoriev I.V."/>
            <person name="Hibbett D.S."/>
            <person name="Martin F."/>
        </authorList>
    </citation>
    <scope>NUCLEOTIDE SEQUENCE [LARGE SCALE GENOMIC DNA]</scope>
    <source>
        <strain evidence="2">441</strain>
    </source>
</reference>
<reference evidence="1 2" key="1">
    <citation type="submission" date="2014-04" db="EMBL/GenBank/DDBJ databases">
        <authorList>
            <consortium name="DOE Joint Genome Institute"/>
            <person name="Kuo A."/>
            <person name="Kohler A."/>
            <person name="Costa M.D."/>
            <person name="Nagy L.G."/>
            <person name="Floudas D."/>
            <person name="Copeland A."/>
            <person name="Barry K.W."/>
            <person name="Cichocki N."/>
            <person name="Veneault-Fourrey C."/>
            <person name="LaButti K."/>
            <person name="Lindquist E.A."/>
            <person name="Lipzen A."/>
            <person name="Lundell T."/>
            <person name="Morin E."/>
            <person name="Murat C."/>
            <person name="Sun H."/>
            <person name="Tunlid A."/>
            <person name="Henrissat B."/>
            <person name="Grigoriev I.V."/>
            <person name="Hibbett D.S."/>
            <person name="Martin F."/>
            <person name="Nordberg H.P."/>
            <person name="Cantor M.N."/>
            <person name="Hua S.X."/>
        </authorList>
    </citation>
    <scope>NUCLEOTIDE SEQUENCE [LARGE SCALE GENOMIC DNA]</scope>
    <source>
        <strain evidence="1 2">441</strain>
    </source>
</reference>
<accession>A0A0C9XRY5</accession>
<organism evidence="1 2">
    <name type="scientific">Pisolithus microcarpus 441</name>
    <dbReference type="NCBI Taxonomy" id="765257"/>
    <lineage>
        <taxon>Eukaryota</taxon>
        <taxon>Fungi</taxon>
        <taxon>Dikarya</taxon>
        <taxon>Basidiomycota</taxon>
        <taxon>Agaricomycotina</taxon>
        <taxon>Agaricomycetes</taxon>
        <taxon>Agaricomycetidae</taxon>
        <taxon>Boletales</taxon>
        <taxon>Sclerodermatineae</taxon>
        <taxon>Pisolithaceae</taxon>
        <taxon>Pisolithus</taxon>
    </lineage>
</organism>
<gene>
    <name evidence="1" type="ORF">PISMIDRAFT_115892</name>
</gene>
<keyword evidence="2" id="KW-1185">Reference proteome</keyword>
<sequence>MDIPKLTADGRNWQTYGGWVLEAVAEDSLKGYLDGVRACQATDTVWQQQAAEAHYLIICSIPDSILMLCMHLEDPRDVFSYPKNRCG</sequence>
<dbReference type="HOGENOM" id="CLU_142630_0_0_1"/>
<name>A0A0C9XRY5_9AGAM</name>